<accession>A0A5B0QBN0</accession>
<dbReference type="AlphaFoldDB" id="A0A5B0QBN0"/>
<dbReference type="Proteomes" id="UP000324748">
    <property type="component" value="Unassembled WGS sequence"/>
</dbReference>
<evidence type="ECO:0000256" key="1">
    <source>
        <dbReference type="SAM" id="MobiDB-lite"/>
    </source>
</evidence>
<evidence type="ECO:0000313" key="3">
    <source>
        <dbReference type="EMBL" id="KAA1110525.1"/>
    </source>
</evidence>
<dbReference type="EMBL" id="VSWC01000027">
    <property type="protein sequence ID" value="KAA1110525.1"/>
    <property type="molecule type" value="Genomic_DNA"/>
</dbReference>
<proteinExistence type="predicted"/>
<keyword evidence="4" id="KW-1185">Reference proteome</keyword>
<organism evidence="3 4">
    <name type="scientific">Puccinia graminis f. sp. tritici</name>
    <dbReference type="NCBI Taxonomy" id="56615"/>
    <lineage>
        <taxon>Eukaryota</taxon>
        <taxon>Fungi</taxon>
        <taxon>Dikarya</taxon>
        <taxon>Basidiomycota</taxon>
        <taxon>Pucciniomycotina</taxon>
        <taxon>Pucciniomycetes</taxon>
        <taxon>Pucciniales</taxon>
        <taxon>Pucciniaceae</taxon>
        <taxon>Puccinia</taxon>
    </lineage>
</organism>
<sequence>MSSKLKSLSSVNPTQQDYESRKAKGPTPPRPAPPHTKTDASHRSIVPPRLRYPQHFLPFRKVLELQTKVSFH</sequence>
<dbReference type="EMBL" id="VSWC01000105">
    <property type="protein sequence ID" value="KAA1087422.1"/>
    <property type="molecule type" value="Genomic_DNA"/>
</dbReference>
<feature type="region of interest" description="Disordered" evidence="1">
    <location>
        <begin position="1"/>
        <end position="47"/>
    </location>
</feature>
<protein>
    <submittedName>
        <fullName evidence="3">Uncharacterized protein</fullName>
    </submittedName>
</protein>
<evidence type="ECO:0000313" key="4">
    <source>
        <dbReference type="Proteomes" id="UP000324748"/>
    </source>
</evidence>
<name>A0A5B0QBN0_PUCGR</name>
<evidence type="ECO:0000313" key="2">
    <source>
        <dbReference type="EMBL" id="KAA1087422.1"/>
    </source>
</evidence>
<feature type="compositionally biased region" description="Polar residues" evidence="1">
    <location>
        <begin position="1"/>
        <end position="17"/>
    </location>
</feature>
<comment type="caution">
    <text evidence="3">The sequence shown here is derived from an EMBL/GenBank/DDBJ whole genome shotgun (WGS) entry which is preliminary data.</text>
</comment>
<reference evidence="3 4" key="1">
    <citation type="submission" date="2019-05" db="EMBL/GenBank/DDBJ databases">
        <title>Emergence of the Ug99 lineage of the wheat stem rust pathogen through somatic hybridization.</title>
        <authorList>
            <person name="Li F."/>
            <person name="Upadhyaya N.M."/>
            <person name="Sperschneider J."/>
            <person name="Matny O."/>
            <person name="Nguyen-Phuc H."/>
            <person name="Mago R."/>
            <person name="Raley C."/>
            <person name="Miller M.E."/>
            <person name="Silverstein K.A.T."/>
            <person name="Henningsen E."/>
            <person name="Hirsch C.D."/>
            <person name="Visser B."/>
            <person name="Pretorius Z.A."/>
            <person name="Steffenson B.J."/>
            <person name="Schwessinger B."/>
            <person name="Dodds P.N."/>
            <person name="Figueroa M."/>
        </authorList>
    </citation>
    <scope>NUCLEOTIDE SEQUENCE [LARGE SCALE GENOMIC DNA]</scope>
    <source>
        <strain evidence="3">21-0</strain>
    </source>
</reference>
<gene>
    <name evidence="3" type="ORF">PGT21_024133</name>
    <name evidence="2" type="ORF">PGT21_031232</name>
</gene>